<evidence type="ECO:0000259" key="9">
    <source>
        <dbReference type="PROSITE" id="PS51864"/>
    </source>
</evidence>
<dbReference type="InterPro" id="IPR024079">
    <property type="entry name" value="MetalloPept_cat_dom_sf"/>
</dbReference>
<keyword evidence="4 7" id="KW-0862">Zinc</keyword>
<keyword evidence="1 7" id="KW-0645">Protease</keyword>
<feature type="domain" description="Peptidase M12A" evidence="9">
    <location>
        <begin position="1"/>
        <end position="90"/>
    </location>
</feature>
<keyword evidence="11" id="KW-1185">Reference proteome</keyword>
<dbReference type="Pfam" id="PF01400">
    <property type="entry name" value="Astacin"/>
    <property type="match status" value="1"/>
</dbReference>
<keyword evidence="3 7" id="KW-0378">Hydrolase</keyword>
<proteinExistence type="predicted"/>
<dbReference type="EC" id="3.4.24.-" evidence="7"/>
<feature type="region of interest" description="Disordered" evidence="8">
    <location>
        <begin position="128"/>
        <end position="157"/>
    </location>
</feature>
<evidence type="ECO:0000256" key="1">
    <source>
        <dbReference type="ARBA" id="ARBA00022670"/>
    </source>
</evidence>
<protein>
    <recommendedName>
        <fullName evidence="7">Metalloendopeptidase</fullName>
        <ecNumber evidence="7">3.4.24.-</ecNumber>
    </recommendedName>
</protein>
<evidence type="ECO:0000313" key="10">
    <source>
        <dbReference type="EMBL" id="PIO71193.1"/>
    </source>
</evidence>
<keyword evidence="2 7" id="KW-0479">Metal-binding</keyword>
<dbReference type="PANTHER" id="PTHR10127:SF780">
    <property type="entry name" value="METALLOENDOPEPTIDASE"/>
    <property type="match status" value="1"/>
</dbReference>
<evidence type="ECO:0000256" key="5">
    <source>
        <dbReference type="ARBA" id="ARBA00023049"/>
    </source>
</evidence>
<dbReference type="EMBL" id="KZ346025">
    <property type="protein sequence ID" value="PIO71193.1"/>
    <property type="molecule type" value="Genomic_DNA"/>
</dbReference>
<dbReference type="OrthoDB" id="5776712at2759"/>
<dbReference type="AlphaFoldDB" id="A0A2G9UM09"/>
<evidence type="ECO:0000313" key="11">
    <source>
        <dbReference type="Proteomes" id="UP000230423"/>
    </source>
</evidence>
<gene>
    <name evidence="10" type="ORF">TELCIR_06913</name>
</gene>
<name>A0A2G9UM09_TELCI</name>
<keyword evidence="5 7" id="KW-0482">Metalloprotease</keyword>
<dbReference type="Proteomes" id="UP000230423">
    <property type="component" value="Unassembled WGS sequence"/>
</dbReference>
<evidence type="ECO:0000256" key="6">
    <source>
        <dbReference type="PROSITE-ProRule" id="PRU01211"/>
    </source>
</evidence>
<accession>A0A2G9UM09</accession>
<evidence type="ECO:0000256" key="8">
    <source>
        <dbReference type="SAM" id="MobiDB-lite"/>
    </source>
</evidence>
<dbReference type="GO" id="GO:0046872">
    <property type="term" value="F:metal ion binding"/>
    <property type="evidence" value="ECO:0007669"/>
    <property type="project" value="UniProtKB-KW"/>
</dbReference>
<dbReference type="PANTHER" id="PTHR10127">
    <property type="entry name" value="DISCOIDIN, CUB, EGF, LAMININ , AND ZINC METALLOPROTEASE DOMAIN CONTAINING"/>
    <property type="match status" value="1"/>
</dbReference>
<dbReference type="PRINTS" id="PR00480">
    <property type="entry name" value="ASTACIN"/>
</dbReference>
<evidence type="ECO:0000256" key="7">
    <source>
        <dbReference type="RuleBase" id="RU361183"/>
    </source>
</evidence>
<evidence type="ECO:0000256" key="4">
    <source>
        <dbReference type="ARBA" id="ARBA00022833"/>
    </source>
</evidence>
<evidence type="ECO:0000256" key="2">
    <source>
        <dbReference type="ARBA" id="ARBA00022723"/>
    </source>
</evidence>
<sequence>MSRQDRDKFIVLNYANFKSSYHEKPLKEGTQTFDLPYDYGSIMHYGVWSVSISKTQPAMMPFDLDYGYTLGSPFVSFIDLAMVNALYGCKEMCDSATSVDCKMRGFPNPRNCSKCVCPGGYGGDQCTERNNNHTSELPGGETGSPSDEYQKNHHPKY</sequence>
<comment type="cofactor">
    <cofactor evidence="7">
        <name>Zn(2+)</name>
        <dbReference type="ChEBI" id="CHEBI:29105"/>
    </cofactor>
    <text evidence="7">Binds 1 zinc ion per subunit.</text>
</comment>
<evidence type="ECO:0000256" key="3">
    <source>
        <dbReference type="ARBA" id="ARBA00022801"/>
    </source>
</evidence>
<dbReference type="SUPFAM" id="SSF55486">
    <property type="entry name" value="Metalloproteases ('zincins'), catalytic domain"/>
    <property type="match status" value="1"/>
</dbReference>
<dbReference type="InterPro" id="IPR001506">
    <property type="entry name" value="Peptidase_M12A"/>
</dbReference>
<dbReference type="Gene3D" id="3.40.390.10">
    <property type="entry name" value="Collagenase (Catalytic Domain)"/>
    <property type="match status" value="1"/>
</dbReference>
<reference evidence="10 11" key="1">
    <citation type="submission" date="2015-09" db="EMBL/GenBank/DDBJ databases">
        <title>Draft genome of the parasitic nematode Teladorsagia circumcincta isolate WARC Sus (inbred).</title>
        <authorList>
            <person name="Mitreva M."/>
        </authorList>
    </citation>
    <scope>NUCLEOTIDE SEQUENCE [LARGE SCALE GENOMIC DNA]</scope>
    <source>
        <strain evidence="10 11">S</strain>
    </source>
</reference>
<organism evidence="10 11">
    <name type="scientific">Teladorsagia circumcincta</name>
    <name type="common">Brown stomach worm</name>
    <name type="synonym">Ostertagia circumcincta</name>
    <dbReference type="NCBI Taxonomy" id="45464"/>
    <lineage>
        <taxon>Eukaryota</taxon>
        <taxon>Metazoa</taxon>
        <taxon>Ecdysozoa</taxon>
        <taxon>Nematoda</taxon>
        <taxon>Chromadorea</taxon>
        <taxon>Rhabditida</taxon>
        <taxon>Rhabditina</taxon>
        <taxon>Rhabditomorpha</taxon>
        <taxon>Strongyloidea</taxon>
        <taxon>Trichostrongylidae</taxon>
        <taxon>Teladorsagia</taxon>
    </lineage>
</organism>
<comment type="caution">
    <text evidence="6">Lacks conserved residue(s) required for the propagation of feature annotation.</text>
</comment>
<dbReference type="GO" id="GO:0004222">
    <property type="term" value="F:metalloendopeptidase activity"/>
    <property type="evidence" value="ECO:0007669"/>
    <property type="project" value="UniProtKB-UniRule"/>
</dbReference>
<dbReference type="GO" id="GO:0006508">
    <property type="term" value="P:proteolysis"/>
    <property type="evidence" value="ECO:0007669"/>
    <property type="project" value="UniProtKB-KW"/>
</dbReference>
<dbReference type="PROSITE" id="PS51864">
    <property type="entry name" value="ASTACIN"/>
    <property type="match status" value="1"/>
</dbReference>